<evidence type="ECO:0000313" key="4">
    <source>
        <dbReference type="Proteomes" id="UP001445472"/>
    </source>
</evidence>
<keyword evidence="4" id="KW-1185">Reference proteome</keyword>
<reference evidence="3 4" key="1">
    <citation type="submission" date="2024-06" db="EMBL/GenBank/DDBJ databases">
        <title>The Natural Products Discovery Center: Release of the First 8490 Sequenced Strains for Exploring Actinobacteria Biosynthetic Diversity.</title>
        <authorList>
            <person name="Kalkreuter E."/>
            <person name="Kautsar S.A."/>
            <person name="Yang D."/>
            <person name="Bader C.D."/>
            <person name="Teijaro C.N."/>
            <person name="Fluegel L."/>
            <person name="Davis C.M."/>
            <person name="Simpson J.R."/>
            <person name="Lauterbach L."/>
            <person name="Steele A.D."/>
            <person name="Gui C."/>
            <person name="Meng S."/>
            <person name="Li G."/>
            <person name="Viehrig K."/>
            <person name="Ye F."/>
            <person name="Su P."/>
            <person name="Kiefer A.F."/>
            <person name="Nichols A."/>
            <person name="Cepeda A.J."/>
            <person name="Yan W."/>
            <person name="Fan B."/>
            <person name="Jiang Y."/>
            <person name="Adhikari A."/>
            <person name="Zheng C.-J."/>
            <person name="Schuster L."/>
            <person name="Cowan T.M."/>
            <person name="Smanski M.J."/>
            <person name="Chevrette M.G."/>
            <person name="De Carvalho L.P.S."/>
            <person name="Shen B."/>
        </authorList>
    </citation>
    <scope>NUCLEOTIDE SEQUENCE [LARGE SCALE GENOMIC DNA]</scope>
    <source>
        <strain evidence="3 4">NPDC000837</strain>
    </source>
</reference>
<evidence type="ECO:0000259" key="2">
    <source>
        <dbReference type="Pfam" id="PF00425"/>
    </source>
</evidence>
<proteinExistence type="predicted"/>
<feature type="region of interest" description="Disordered" evidence="1">
    <location>
        <begin position="109"/>
        <end position="180"/>
    </location>
</feature>
<feature type="domain" description="Chorismate-utilising enzyme C-terminal" evidence="2">
    <location>
        <begin position="2"/>
        <end position="84"/>
    </location>
</feature>
<gene>
    <name evidence="3" type="ORF">ABT276_14020</name>
</gene>
<dbReference type="Proteomes" id="UP001445472">
    <property type="component" value="Unassembled WGS sequence"/>
</dbReference>
<comment type="caution">
    <text evidence="3">The sequence shown here is derived from an EMBL/GenBank/DDBJ whole genome shotgun (WGS) entry which is preliminary data.</text>
</comment>
<dbReference type="PANTHER" id="PTHR11236">
    <property type="entry name" value="AMINOBENZOATE/ANTHRANILATE SYNTHASE"/>
    <property type="match status" value="1"/>
</dbReference>
<sequence length="210" mass="22113">MTLVDVVRHDPGSLALTTVSVDPFLDVETGATAHRMVSTVGAKLRADAGAAAALRSAFPDASDTGAPKPGTTRTTDRLESGPRGPPHWARWVLLPDRCGRLRLRHTPRCSPATDLAGRPPPGTTRLCMPPGRGTSRVSPDVPARVSKATVPPSAAGGRGTRPTDPQETSDVLPNASPGDENVIRVHGVSKAFGSLRTLNSVARLTPRKRY</sequence>
<dbReference type="Gene3D" id="3.60.120.10">
    <property type="entry name" value="Anthranilate synthase"/>
    <property type="match status" value="1"/>
</dbReference>
<protein>
    <submittedName>
        <fullName evidence="3">Chorismate-binding protein</fullName>
    </submittedName>
</protein>
<name>A0ABV1UUQ6_9ACTN</name>
<dbReference type="PANTHER" id="PTHR11236:SF18">
    <property type="entry name" value="AMINODEOXYCHORISMATE SYNTHASE"/>
    <property type="match status" value="1"/>
</dbReference>
<dbReference type="InterPro" id="IPR015890">
    <property type="entry name" value="Chorismate_C"/>
</dbReference>
<dbReference type="InterPro" id="IPR005801">
    <property type="entry name" value="ADC_synthase"/>
</dbReference>
<dbReference type="InterPro" id="IPR019999">
    <property type="entry name" value="Anth_synth_I-like"/>
</dbReference>
<accession>A0ABV1UUQ6</accession>
<feature type="region of interest" description="Disordered" evidence="1">
    <location>
        <begin position="59"/>
        <end position="86"/>
    </location>
</feature>
<dbReference type="Pfam" id="PF00425">
    <property type="entry name" value="Chorismate_bind"/>
    <property type="match status" value="1"/>
</dbReference>
<dbReference type="RefSeq" id="WP_351976345.1">
    <property type="nucleotide sequence ID" value="NZ_JBEPBX010000010.1"/>
</dbReference>
<evidence type="ECO:0000256" key="1">
    <source>
        <dbReference type="SAM" id="MobiDB-lite"/>
    </source>
</evidence>
<dbReference type="SUPFAM" id="SSF56322">
    <property type="entry name" value="ADC synthase"/>
    <property type="match status" value="1"/>
</dbReference>
<dbReference type="EMBL" id="JBEPBX010000010">
    <property type="protein sequence ID" value="MER6614461.1"/>
    <property type="molecule type" value="Genomic_DNA"/>
</dbReference>
<organism evidence="3 4">
    <name type="scientific">Streptomyces xantholiticus</name>
    <dbReference type="NCBI Taxonomy" id="68285"/>
    <lineage>
        <taxon>Bacteria</taxon>
        <taxon>Bacillati</taxon>
        <taxon>Actinomycetota</taxon>
        <taxon>Actinomycetes</taxon>
        <taxon>Kitasatosporales</taxon>
        <taxon>Streptomycetaceae</taxon>
        <taxon>Streptomyces</taxon>
    </lineage>
</organism>
<evidence type="ECO:0000313" key="3">
    <source>
        <dbReference type="EMBL" id="MER6614461.1"/>
    </source>
</evidence>